<feature type="transmembrane region" description="Helical" evidence="7">
    <location>
        <begin position="703"/>
        <end position="721"/>
    </location>
</feature>
<dbReference type="Pfam" id="PF03176">
    <property type="entry name" value="MMPL"/>
    <property type="match status" value="2"/>
</dbReference>
<evidence type="ECO:0000256" key="3">
    <source>
        <dbReference type="ARBA" id="ARBA00022475"/>
    </source>
</evidence>
<feature type="transmembrane region" description="Helical" evidence="7">
    <location>
        <begin position="265"/>
        <end position="282"/>
    </location>
</feature>
<feature type="transmembrane region" description="Helical" evidence="7">
    <location>
        <begin position="391"/>
        <end position="418"/>
    </location>
</feature>
<feature type="transmembrane region" description="Helical" evidence="7">
    <location>
        <begin position="728"/>
        <end position="748"/>
    </location>
</feature>
<keyword evidence="4 7" id="KW-0812">Transmembrane</keyword>
<dbReference type="Gene3D" id="1.20.1640.10">
    <property type="entry name" value="Multidrug efflux transporter AcrB transmembrane domain"/>
    <property type="match status" value="2"/>
</dbReference>
<comment type="similarity">
    <text evidence="2">Belongs to the resistance-nodulation-cell division (RND) (TC 2.A.6) family. MmpL subfamily.</text>
</comment>
<gene>
    <name evidence="9" type="ORF">AB5I84_09910</name>
</gene>
<evidence type="ECO:0000256" key="7">
    <source>
        <dbReference type="SAM" id="Phobius"/>
    </source>
</evidence>
<dbReference type="Proteomes" id="UP001562065">
    <property type="component" value="Unassembled WGS sequence"/>
</dbReference>
<feature type="transmembrane region" description="Helical" evidence="7">
    <location>
        <begin position="289"/>
        <end position="308"/>
    </location>
</feature>
<feature type="transmembrane region" description="Helical" evidence="7">
    <location>
        <begin position="320"/>
        <end position="337"/>
    </location>
</feature>
<evidence type="ECO:0000256" key="2">
    <source>
        <dbReference type="ARBA" id="ARBA00010157"/>
    </source>
</evidence>
<evidence type="ECO:0000313" key="10">
    <source>
        <dbReference type="Proteomes" id="UP001562065"/>
    </source>
</evidence>
<feature type="transmembrane region" description="Helical" evidence="7">
    <location>
        <begin position="18"/>
        <end position="35"/>
    </location>
</feature>
<protein>
    <submittedName>
        <fullName evidence="9">RND family transporter</fullName>
    </submittedName>
</protein>
<keyword evidence="6 7" id="KW-0472">Membrane</keyword>
<dbReference type="InterPro" id="IPR000731">
    <property type="entry name" value="SSD"/>
</dbReference>
<dbReference type="RefSeq" id="WP_369455695.1">
    <property type="nucleotide sequence ID" value="NZ_JBGCUO010000001.1"/>
</dbReference>
<dbReference type="PANTHER" id="PTHR33406">
    <property type="entry name" value="MEMBRANE PROTEIN MJ1562-RELATED"/>
    <property type="match status" value="1"/>
</dbReference>
<dbReference type="InterPro" id="IPR001036">
    <property type="entry name" value="Acrflvin-R"/>
</dbReference>
<evidence type="ECO:0000256" key="4">
    <source>
        <dbReference type="ARBA" id="ARBA00022692"/>
    </source>
</evidence>
<name>A0ABV4AL93_9GAMM</name>
<dbReference type="InterPro" id="IPR050545">
    <property type="entry name" value="Mycobact_MmpL"/>
</dbReference>
<feature type="domain" description="SSD" evidence="8">
    <location>
        <begin position="323"/>
        <end position="416"/>
    </location>
</feature>
<reference evidence="9 10" key="1">
    <citation type="submission" date="2024-07" db="EMBL/GenBank/DDBJ databases">
        <authorList>
            <person name="Ren Q."/>
        </authorList>
    </citation>
    <scope>NUCLEOTIDE SEQUENCE [LARGE SCALE GENOMIC DNA]</scope>
    <source>
        <strain evidence="9 10">REN37</strain>
    </source>
</reference>
<feature type="transmembrane region" description="Helical" evidence="7">
    <location>
        <begin position="366"/>
        <end position="385"/>
    </location>
</feature>
<evidence type="ECO:0000256" key="5">
    <source>
        <dbReference type="ARBA" id="ARBA00022989"/>
    </source>
</evidence>
<evidence type="ECO:0000259" key="8">
    <source>
        <dbReference type="PROSITE" id="PS50156"/>
    </source>
</evidence>
<feature type="transmembrane region" description="Helical" evidence="7">
    <location>
        <begin position="826"/>
        <end position="854"/>
    </location>
</feature>
<comment type="caution">
    <text evidence="9">The sequence shown here is derived from an EMBL/GenBank/DDBJ whole genome shotgun (WGS) entry which is preliminary data.</text>
</comment>
<dbReference type="EMBL" id="JBGCUO010000001">
    <property type="protein sequence ID" value="MEY1662460.1"/>
    <property type="molecule type" value="Genomic_DNA"/>
</dbReference>
<feature type="domain" description="SSD" evidence="8">
    <location>
        <begin position="726"/>
        <end position="853"/>
    </location>
</feature>
<feature type="transmembrane region" description="Helical" evidence="7">
    <location>
        <begin position="754"/>
        <end position="775"/>
    </location>
</feature>
<dbReference type="SUPFAM" id="SSF82866">
    <property type="entry name" value="Multidrug efflux transporter AcrB transmembrane domain"/>
    <property type="match status" value="2"/>
</dbReference>
<dbReference type="PROSITE" id="PS50156">
    <property type="entry name" value="SSD"/>
    <property type="match status" value="2"/>
</dbReference>
<keyword evidence="3" id="KW-1003">Cell membrane</keyword>
<sequence length="862" mass="96792">MIQALYAVYRRVVLNHPWLWMLLIVAMSVFSLYHARDFRLDASADSLILENDEALAFYREVAQRYGGSEFLIVTYEPSERALFSRPVLDDLATLQQELAVLPRVESVYSMLDVPLLYSPKEPLGELAKGYRTLRDAEAPLELAAQELSGRNPLYRDLLVNRDGSMTALLITFERDDRFYTLLQRRDDLRERVEKGQASSAEKRELRDAERAYSDYSAGQQERNAAEIAHIRSIMDGHRDRASLFLGGAAMIASDAVSYVRNDLEFFSLGVGAFLILALLLIFRRARWIVLPLSCCALTVLWTLGWLGLADWKVTVISSNFVSLLLIITMSMAIHLTVRYRELQLEHPAATQRELVQATLGFMARPIIYTALTTIVAFISLVVSGIRPVIDFGWMMTFGLCFALFLCLVFYPSLLALLPKDQPREMRDVTRRATLAVADFNARHHLAVVLVAVLLGVGAVWGTTKLTVENRFIDYFKEHTEIYQGMVAIDRHLGGTTPLDIVIDAPRSHTDRTPPLAEDDPFADPFSSAGNNAFAQHDDEFGDDPFGDPFADPFDDADEDNSADALENAYWYTPQRLDQLLAIQHYLESLPETGKVLSLASVYEVATDLNNAPLSYFDLMMLARFVPETLRTQLVKPYLSEDGNQVRISIRVVDSDRNLNRNDLLAKIHHDLTHDFDLEPEQVTLTGAMVLYNNMLQSLFQSQIATLGFVFLSIMAMFLVLFRSLALSVIAMLPNLLSAAFILGLMGWIGLPLDIMTITIAAITIGIAVDASIHYIHRFRVEFPRDHDYVATMKRCHGSIGTAVYYTSMIIVAGFLILVASNFKPTVYFGALTSLAMVVALTANLTVMPSMLVWLKPRIPPLK</sequence>
<keyword evidence="10" id="KW-1185">Reference proteome</keyword>
<evidence type="ECO:0000256" key="6">
    <source>
        <dbReference type="ARBA" id="ARBA00023136"/>
    </source>
</evidence>
<feature type="transmembrane region" description="Helical" evidence="7">
    <location>
        <begin position="439"/>
        <end position="460"/>
    </location>
</feature>
<evidence type="ECO:0000256" key="1">
    <source>
        <dbReference type="ARBA" id="ARBA00004651"/>
    </source>
</evidence>
<keyword evidence="5 7" id="KW-1133">Transmembrane helix</keyword>
<proteinExistence type="inferred from homology"/>
<accession>A0ABV4AL93</accession>
<dbReference type="PRINTS" id="PR00702">
    <property type="entry name" value="ACRIFLAVINRP"/>
</dbReference>
<dbReference type="PANTHER" id="PTHR33406:SF6">
    <property type="entry name" value="MEMBRANE PROTEIN YDGH-RELATED"/>
    <property type="match status" value="1"/>
</dbReference>
<dbReference type="InterPro" id="IPR004869">
    <property type="entry name" value="MMPL_dom"/>
</dbReference>
<organism evidence="9 10">
    <name type="scientific">Isoalcanivorax beigongshangi</name>
    <dbReference type="NCBI Taxonomy" id="3238810"/>
    <lineage>
        <taxon>Bacteria</taxon>
        <taxon>Pseudomonadati</taxon>
        <taxon>Pseudomonadota</taxon>
        <taxon>Gammaproteobacteria</taxon>
        <taxon>Oceanospirillales</taxon>
        <taxon>Alcanivoracaceae</taxon>
        <taxon>Isoalcanivorax</taxon>
    </lineage>
</organism>
<evidence type="ECO:0000313" key="9">
    <source>
        <dbReference type="EMBL" id="MEY1662460.1"/>
    </source>
</evidence>
<feature type="transmembrane region" description="Helical" evidence="7">
    <location>
        <begin position="802"/>
        <end position="820"/>
    </location>
</feature>
<comment type="subcellular location">
    <subcellularLocation>
        <location evidence="1">Cell membrane</location>
        <topology evidence="1">Multi-pass membrane protein</topology>
    </subcellularLocation>
</comment>